<evidence type="ECO:0000313" key="2">
    <source>
        <dbReference type="EMBL" id="KAK3779709.1"/>
    </source>
</evidence>
<proteinExistence type="predicted"/>
<evidence type="ECO:0000259" key="1">
    <source>
        <dbReference type="Pfam" id="PF13843"/>
    </source>
</evidence>
<feature type="domain" description="PiggyBac transposable element-derived protein" evidence="1">
    <location>
        <begin position="1"/>
        <end position="166"/>
    </location>
</feature>
<sequence length="167" mass="19976">MLFDQDLLKKIKSESNIYPSSELRKRTLKPHSLFRNWKPLKLEDVHGFLCILVHKCLVNKKELADYRSTEAIDKTDFASIIMSWNRFMQILLMLHLNNNATCVPWGSPNHNPLHKYRPVLDLLNSKYKELYIPDRKMSIDEAICRWRGRLIFRVYMKDKPNKWCIEL</sequence>
<dbReference type="PANTHER" id="PTHR46599:SF3">
    <property type="entry name" value="PIGGYBAC TRANSPOSABLE ELEMENT-DERIVED PROTEIN 4"/>
    <property type="match status" value="1"/>
</dbReference>
<name>A0AAE1A1L1_9GAST</name>
<dbReference type="Pfam" id="PF13843">
    <property type="entry name" value="DDE_Tnp_1_7"/>
    <property type="match status" value="1"/>
</dbReference>
<dbReference type="Proteomes" id="UP001283361">
    <property type="component" value="Unassembled WGS sequence"/>
</dbReference>
<accession>A0AAE1A1L1</accession>
<keyword evidence="3" id="KW-1185">Reference proteome</keyword>
<dbReference type="InterPro" id="IPR029526">
    <property type="entry name" value="PGBD"/>
</dbReference>
<comment type="caution">
    <text evidence="2">The sequence shown here is derived from an EMBL/GenBank/DDBJ whole genome shotgun (WGS) entry which is preliminary data.</text>
</comment>
<gene>
    <name evidence="2" type="ORF">RRG08_013664</name>
</gene>
<protein>
    <recommendedName>
        <fullName evidence="1">PiggyBac transposable element-derived protein domain-containing protein</fullName>
    </recommendedName>
</protein>
<dbReference type="PANTHER" id="PTHR46599">
    <property type="entry name" value="PIGGYBAC TRANSPOSABLE ELEMENT-DERIVED PROTEIN 4"/>
    <property type="match status" value="1"/>
</dbReference>
<dbReference type="EMBL" id="JAWDGP010002817">
    <property type="protein sequence ID" value="KAK3779709.1"/>
    <property type="molecule type" value="Genomic_DNA"/>
</dbReference>
<organism evidence="2 3">
    <name type="scientific">Elysia crispata</name>
    <name type="common">lettuce slug</name>
    <dbReference type="NCBI Taxonomy" id="231223"/>
    <lineage>
        <taxon>Eukaryota</taxon>
        <taxon>Metazoa</taxon>
        <taxon>Spiralia</taxon>
        <taxon>Lophotrochozoa</taxon>
        <taxon>Mollusca</taxon>
        <taxon>Gastropoda</taxon>
        <taxon>Heterobranchia</taxon>
        <taxon>Euthyneura</taxon>
        <taxon>Panpulmonata</taxon>
        <taxon>Sacoglossa</taxon>
        <taxon>Placobranchoidea</taxon>
        <taxon>Plakobranchidae</taxon>
        <taxon>Elysia</taxon>
    </lineage>
</organism>
<evidence type="ECO:0000313" key="3">
    <source>
        <dbReference type="Proteomes" id="UP001283361"/>
    </source>
</evidence>
<reference evidence="2" key="1">
    <citation type="journal article" date="2023" name="G3 (Bethesda)">
        <title>A reference genome for the long-term kleptoplast-retaining sea slug Elysia crispata morphotype clarki.</title>
        <authorList>
            <person name="Eastman K.E."/>
            <person name="Pendleton A.L."/>
            <person name="Shaikh M.A."/>
            <person name="Suttiyut T."/>
            <person name="Ogas R."/>
            <person name="Tomko P."/>
            <person name="Gavelis G."/>
            <person name="Widhalm J.R."/>
            <person name="Wisecaver J.H."/>
        </authorList>
    </citation>
    <scope>NUCLEOTIDE SEQUENCE</scope>
    <source>
        <strain evidence="2">ECLA1</strain>
    </source>
</reference>
<dbReference type="AlphaFoldDB" id="A0AAE1A1L1"/>